<dbReference type="Pfam" id="PF00107">
    <property type="entry name" value="ADH_zinc_N"/>
    <property type="match status" value="1"/>
</dbReference>
<dbReference type="PANTHER" id="PTHR48106">
    <property type="entry name" value="QUINONE OXIDOREDUCTASE PIG3-RELATED"/>
    <property type="match status" value="1"/>
</dbReference>
<organism evidence="6 7">
    <name type="scientific">Dactylonectria macrodidyma</name>
    <dbReference type="NCBI Taxonomy" id="307937"/>
    <lineage>
        <taxon>Eukaryota</taxon>
        <taxon>Fungi</taxon>
        <taxon>Dikarya</taxon>
        <taxon>Ascomycota</taxon>
        <taxon>Pezizomycotina</taxon>
        <taxon>Sordariomycetes</taxon>
        <taxon>Hypocreomycetidae</taxon>
        <taxon>Hypocreales</taxon>
        <taxon>Nectriaceae</taxon>
        <taxon>Dactylonectria</taxon>
    </lineage>
</organism>
<protein>
    <recommendedName>
        <fullName evidence="4">Probable quinone oxidoreductase</fullName>
    </recommendedName>
    <alternativeName>
        <fullName evidence="3">NADPH:quinone reductase</fullName>
    </alternativeName>
</protein>
<dbReference type="InterPro" id="IPR020843">
    <property type="entry name" value="ER"/>
</dbReference>
<comment type="caution">
    <text evidence="6">The sequence shown here is derived from an EMBL/GenBank/DDBJ whole genome shotgun (WGS) entry which is preliminary data.</text>
</comment>
<dbReference type="Gene3D" id="3.40.50.720">
    <property type="entry name" value="NAD(P)-binding Rossmann-like Domain"/>
    <property type="match status" value="1"/>
</dbReference>
<dbReference type="SUPFAM" id="SSF51735">
    <property type="entry name" value="NAD(P)-binding Rossmann-fold domains"/>
    <property type="match status" value="1"/>
</dbReference>
<proteinExistence type="predicted"/>
<evidence type="ECO:0000313" key="7">
    <source>
        <dbReference type="Proteomes" id="UP000738349"/>
    </source>
</evidence>
<dbReference type="GO" id="GO:0003960">
    <property type="term" value="F:quinone reductase (NADPH) activity"/>
    <property type="evidence" value="ECO:0007669"/>
    <property type="project" value="InterPro"/>
</dbReference>
<dbReference type="GO" id="GO:0070402">
    <property type="term" value="F:NADPH binding"/>
    <property type="evidence" value="ECO:0007669"/>
    <property type="project" value="TreeGrafter"/>
</dbReference>
<dbReference type="InterPro" id="IPR002364">
    <property type="entry name" value="Quin_OxRdtase/zeta-crystal_CS"/>
</dbReference>
<dbReference type="InterPro" id="IPR047618">
    <property type="entry name" value="QOR-like"/>
</dbReference>
<dbReference type="GO" id="GO:0008270">
    <property type="term" value="F:zinc ion binding"/>
    <property type="evidence" value="ECO:0007669"/>
    <property type="project" value="InterPro"/>
</dbReference>
<feature type="domain" description="Enoyl reductase (ER)" evidence="5">
    <location>
        <begin position="10"/>
        <end position="325"/>
    </location>
</feature>
<evidence type="ECO:0000313" key="6">
    <source>
        <dbReference type="EMBL" id="KAH7152646.1"/>
    </source>
</evidence>
<reference evidence="6" key="1">
    <citation type="journal article" date="2021" name="Nat. Commun.">
        <title>Genetic determinants of endophytism in the Arabidopsis root mycobiome.</title>
        <authorList>
            <person name="Mesny F."/>
            <person name="Miyauchi S."/>
            <person name="Thiergart T."/>
            <person name="Pickel B."/>
            <person name="Atanasova L."/>
            <person name="Karlsson M."/>
            <person name="Huettel B."/>
            <person name="Barry K.W."/>
            <person name="Haridas S."/>
            <person name="Chen C."/>
            <person name="Bauer D."/>
            <person name="Andreopoulos W."/>
            <person name="Pangilinan J."/>
            <person name="LaButti K."/>
            <person name="Riley R."/>
            <person name="Lipzen A."/>
            <person name="Clum A."/>
            <person name="Drula E."/>
            <person name="Henrissat B."/>
            <person name="Kohler A."/>
            <person name="Grigoriev I.V."/>
            <person name="Martin F.M."/>
            <person name="Hacquard S."/>
        </authorList>
    </citation>
    <scope>NUCLEOTIDE SEQUENCE</scope>
    <source>
        <strain evidence="6">MPI-CAGE-AT-0147</strain>
    </source>
</reference>
<dbReference type="PROSITE" id="PS01162">
    <property type="entry name" value="QOR_ZETA_CRYSTAL"/>
    <property type="match status" value="1"/>
</dbReference>
<gene>
    <name evidence="6" type="ORF">EDB81DRAFT_881612</name>
</gene>
<dbReference type="CDD" id="cd05286">
    <property type="entry name" value="QOR2"/>
    <property type="match status" value="1"/>
</dbReference>
<accession>A0A9P9F5K8</accession>
<dbReference type="SUPFAM" id="SSF50129">
    <property type="entry name" value="GroES-like"/>
    <property type="match status" value="1"/>
</dbReference>
<dbReference type="OrthoDB" id="48317at2759"/>
<evidence type="ECO:0000256" key="3">
    <source>
        <dbReference type="ARBA" id="ARBA00043088"/>
    </source>
</evidence>
<dbReference type="AlphaFoldDB" id="A0A9P9F5K8"/>
<dbReference type="Proteomes" id="UP000738349">
    <property type="component" value="Unassembled WGS sequence"/>
</dbReference>
<name>A0A9P9F5K8_9HYPO</name>
<dbReference type="FunFam" id="3.40.50.720:FF:000053">
    <property type="entry name" value="Quinone oxidoreductase 1"/>
    <property type="match status" value="1"/>
</dbReference>
<dbReference type="Pfam" id="PF08240">
    <property type="entry name" value="ADH_N"/>
    <property type="match status" value="1"/>
</dbReference>
<evidence type="ECO:0000259" key="5">
    <source>
        <dbReference type="SMART" id="SM00829"/>
    </source>
</evidence>
<keyword evidence="7" id="KW-1185">Reference proteome</keyword>
<dbReference type="GO" id="GO:0005829">
    <property type="term" value="C:cytosol"/>
    <property type="evidence" value="ECO:0007669"/>
    <property type="project" value="TreeGrafter"/>
</dbReference>
<dbReference type="InterPro" id="IPR013149">
    <property type="entry name" value="ADH-like_C"/>
</dbReference>
<dbReference type="PANTHER" id="PTHR48106:SF13">
    <property type="entry name" value="QUINONE OXIDOREDUCTASE-RELATED"/>
    <property type="match status" value="1"/>
</dbReference>
<keyword evidence="2" id="KW-0560">Oxidoreductase</keyword>
<dbReference type="InterPro" id="IPR036291">
    <property type="entry name" value="NAD(P)-bd_dom_sf"/>
</dbReference>
<dbReference type="SMART" id="SM00829">
    <property type="entry name" value="PKS_ER"/>
    <property type="match status" value="1"/>
</dbReference>
<evidence type="ECO:0000256" key="4">
    <source>
        <dbReference type="ARBA" id="ARBA00070796"/>
    </source>
</evidence>
<dbReference type="InterPro" id="IPR013154">
    <property type="entry name" value="ADH-like_N"/>
</dbReference>
<sequence length="327" mass="34637">MKAVILKGPGSAGNMIYDQDTPKPELSEGEVLVKNHFIGVNYVDVYLRTGFYPSPSGYPLIIGNEGAGEIVEICGENTTDLKIGDKVVWIGQGGYAEYTAMAAQLALKIPDGVSPQEAVGGFLAGMTALSLLEEAYPVQSGQTVLIHAAAGGLGSIMCQILRNIGAITFATAGGPDKCRLALENGANHAIDYTSTSGPSWVDQVGDLTNGSGVDVVYDLVGQNTWEGSLEAVKRKGKVVFVGSASGPVPPIDPNRLTPKNISIMKPTLGAFITTPEEMRHYAMGILGMIRQGTVKINITKIYDLSEVKRAHGDLEGRRTTGKILMKL</sequence>
<evidence type="ECO:0000256" key="2">
    <source>
        <dbReference type="ARBA" id="ARBA00023002"/>
    </source>
</evidence>
<dbReference type="InterPro" id="IPR011032">
    <property type="entry name" value="GroES-like_sf"/>
</dbReference>
<keyword evidence="1" id="KW-0521">NADP</keyword>
<dbReference type="EMBL" id="JAGMUV010000006">
    <property type="protein sequence ID" value="KAH7152646.1"/>
    <property type="molecule type" value="Genomic_DNA"/>
</dbReference>
<dbReference type="Gene3D" id="3.90.180.10">
    <property type="entry name" value="Medium-chain alcohol dehydrogenases, catalytic domain"/>
    <property type="match status" value="1"/>
</dbReference>
<dbReference type="GO" id="GO:0035925">
    <property type="term" value="F:mRNA 3'-UTR AU-rich region binding"/>
    <property type="evidence" value="ECO:0007669"/>
    <property type="project" value="TreeGrafter"/>
</dbReference>
<evidence type="ECO:0000256" key="1">
    <source>
        <dbReference type="ARBA" id="ARBA00022857"/>
    </source>
</evidence>